<proteinExistence type="inferred from homology"/>
<dbReference type="PANTHER" id="PTHR11851">
    <property type="entry name" value="METALLOPROTEASE"/>
    <property type="match status" value="1"/>
</dbReference>
<name>A0A975XTR8_9RHOO</name>
<gene>
    <name evidence="6" type="ORF">Azoinq_09030</name>
</gene>
<accession>A0A975XTR8</accession>
<dbReference type="PANTHER" id="PTHR11851:SF49">
    <property type="entry name" value="MITOCHONDRIAL-PROCESSING PEPTIDASE SUBUNIT ALPHA"/>
    <property type="match status" value="1"/>
</dbReference>
<evidence type="ECO:0000313" key="6">
    <source>
        <dbReference type="EMBL" id="QWT48019.1"/>
    </source>
</evidence>
<evidence type="ECO:0000256" key="3">
    <source>
        <dbReference type="SAM" id="SignalP"/>
    </source>
</evidence>
<evidence type="ECO:0000259" key="5">
    <source>
        <dbReference type="Pfam" id="PF05193"/>
    </source>
</evidence>
<evidence type="ECO:0000259" key="4">
    <source>
        <dbReference type="Pfam" id="PF00675"/>
    </source>
</evidence>
<reference evidence="6" key="1">
    <citation type="submission" date="2020-11" db="EMBL/GenBank/DDBJ databases">
        <title>Azospira inquinata sp. nov.</title>
        <authorList>
            <person name="Moe W.M."/>
            <person name="Mikes M.C."/>
        </authorList>
    </citation>
    <scope>NUCLEOTIDE SEQUENCE</scope>
    <source>
        <strain evidence="6">Azo-3</strain>
    </source>
</reference>
<dbReference type="KEGG" id="aiq:Azoinq_09030"/>
<keyword evidence="3" id="KW-0732">Signal</keyword>
<dbReference type="AlphaFoldDB" id="A0A975XTR8"/>
<feature type="chain" id="PRO_5037767466" evidence="3">
    <location>
        <begin position="25"/>
        <end position="456"/>
    </location>
</feature>
<evidence type="ECO:0000256" key="1">
    <source>
        <dbReference type="ARBA" id="ARBA00007261"/>
    </source>
</evidence>
<evidence type="ECO:0000313" key="7">
    <source>
        <dbReference type="Proteomes" id="UP000683428"/>
    </source>
</evidence>
<keyword evidence="7" id="KW-1185">Reference proteome</keyword>
<sequence>MRPMQCFRPLALAWGLMAVATAFANPFETTLPNGLKVVVKEDHRAPTVVHMVWYKVGSIDEVDGTSGVAHALEHMMFKGTPKVGPGEFNRRVAAAGGRDNAFTNYDYTAYFQQVPKAKLGEMMSLEADRMRHLNLDPKEFAKEIKVVMEERRMRTDDQPQALLFESLNAVAFQAHPYRRPVIGWMPDLERMTAADLRDWYDRWYEPNNATLVVVGDVDHQQVFRQARQYYGPLKARALPPRKVVEEPDQKGERQVTVKAPAELPQVLLAWKAPVIRNVAKDEDPYALDMLAAVLDGYEGARLNRHLVRENQLATEVGSAYEDTSRGPSLFYLLGTPAEGHTLAEVEAGLKGEIARIQKEGVGADELARAKAQLVAGQIYKRDSMFAQALEIGQLSVLGLSYRDVEPMIAKLQAVTAADVQRVAQRYFDDDHLSVGRLDPLPLSGKRPQPADLGPLH</sequence>
<dbReference type="InterPro" id="IPR007863">
    <property type="entry name" value="Peptidase_M16_C"/>
</dbReference>
<feature type="domain" description="Peptidase M16 N-terminal" evidence="4">
    <location>
        <begin position="36"/>
        <end position="182"/>
    </location>
</feature>
<protein>
    <submittedName>
        <fullName evidence="6">Insulinase family protein</fullName>
    </submittedName>
</protein>
<feature type="region of interest" description="Disordered" evidence="2">
    <location>
        <begin position="437"/>
        <end position="456"/>
    </location>
</feature>
<comment type="similarity">
    <text evidence="1">Belongs to the peptidase M16 family.</text>
</comment>
<organism evidence="6 7">
    <name type="scientific">Azospira inquinata</name>
    <dbReference type="NCBI Taxonomy" id="2785627"/>
    <lineage>
        <taxon>Bacteria</taxon>
        <taxon>Pseudomonadati</taxon>
        <taxon>Pseudomonadota</taxon>
        <taxon>Betaproteobacteria</taxon>
        <taxon>Rhodocyclales</taxon>
        <taxon>Rhodocyclaceae</taxon>
        <taxon>Azospira</taxon>
    </lineage>
</organism>
<dbReference type="InterPro" id="IPR011765">
    <property type="entry name" value="Pept_M16_N"/>
</dbReference>
<feature type="domain" description="Peptidase M16 C-terminal" evidence="5">
    <location>
        <begin position="191"/>
        <end position="373"/>
    </location>
</feature>
<dbReference type="Proteomes" id="UP000683428">
    <property type="component" value="Chromosome"/>
</dbReference>
<dbReference type="InterPro" id="IPR050361">
    <property type="entry name" value="MPP/UQCRC_Complex"/>
</dbReference>
<dbReference type="Pfam" id="PF05193">
    <property type="entry name" value="Peptidase_M16_C"/>
    <property type="match status" value="1"/>
</dbReference>
<dbReference type="Pfam" id="PF00675">
    <property type="entry name" value="Peptidase_M16"/>
    <property type="match status" value="1"/>
</dbReference>
<dbReference type="EMBL" id="CP064782">
    <property type="protein sequence ID" value="QWT48019.1"/>
    <property type="molecule type" value="Genomic_DNA"/>
</dbReference>
<feature type="signal peptide" evidence="3">
    <location>
        <begin position="1"/>
        <end position="24"/>
    </location>
</feature>
<evidence type="ECO:0000256" key="2">
    <source>
        <dbReference type="SAM" id="MobiDB-lite"/>
    </source>
</evidence>